<dbReference type="RefSeq" id="WP_124904360.1">
    <property type="nucleotide sequence ID" value="NZ_RQJP01000001.1"/>
</dbReference>
<evidence type="ECO:0000256" key="2">
    <source>
        <dbReference type="ARBA" id="ARBA00005037"/>
    </source>
</evidence>
<dbReference type="Proteomes" id="UP000274271">
    <property type="component" value="Unassembled WGS sequence"/>
</dbReference>
<evidence type="ECO:0000256" key="7">
    <source>
        <dbReference type="ARBA" id="ARBA00023002"/>
    </source>
</evidence>
<name>A0A3P1CWA1_9BACT</name>
<comment type="pathway">
    <text evidence="2 9">Cofactor metabolism; pyridoxal 5'-phosphate salvage; pyridoxal 5'-phosphate from pyridoxine 5'-phosphate: step 1/1.</text>
</comment>
<dbReference type="Pfam" id="PF01243">
    <property type="entry name" value="PNPOx_N"/>
    <property type="match status" value="1"/>
</dbReference>
<evidence type="ECO:0000313" key="14">
    <source>
        <dbReference type="EMBL" id="RRB17595.1"/>
    </source>
</evidence>
<dbReference type="InterPro" id="IPR019576">
    <property type="entry name" value="Pyridoxamine_oxidase_dimer_C"/>
</dbReference>
<feature type="binding site" evidence="9 10">
    <location>
        <position position="128"/>
    </location>
    <ligand>
        <name>substrate</name>
    </ligand>
</feature>
<feature type="binding site" evidence="9 11">
    <location>
        <position position="84"/>
    </location>
    <ligand>
        <name>FMN</name>
        <dbReference type="ChEBI" id="CHEBI:58210"/>
    </ligand>
</feature>
<feature type="binding site" evidence="9 10">
    <location>
        <position position="132"/>
    </location>
    <ligand>
        <name>substrate</name>
    </ligand>
</feature>
<keyword evidence="5 9" id="KW-0285">Flavoprotein</keyword>
<comment type="subunit">
    <text evidence="4 9">Homodimer.</text>
</comment>
<feature type="binding site" evidence="9 10">
    <location>
        <position position="124"/>
    </location>
    <ligand>
        <name>substrate</name>
    </ligand>
</feature>
<comment type="pathway">
    <text evidence="1 9">Cofactor metabolism; pyridoxal 5'-phosphate salvage; pyridoxal 5'-phosphate from pyridoxamine 5'-phosphate: step 1/1.</text>
</comment>
<feature type="binding site" evidence="9 11">
    <location>
        <position position="106"/>
    </location>
    <ligand>
        <name>FMN</name>
        <dbReference type="ChEBI" id="CHEBI:58210"/>
    </ligand>
</feature>
<evidence type="ECO:0000313" key="15">
    <source>
        <dbReference type="Proteomes" id="UP000274271"/>
    </source>
</evidence>
<dbReference type="AlphaFoldDB" id="A0A3P1CWA1"/>
<dbReference type="PANTHER" id="PTHR10851:SF0">
    <property type="entry name" value="PYRIDOXINE-5'-PHOSPHATE OXIDASE"/>
    <property type="match status" value="1"/>
</dbReference>
<feature type="domain" description="Pyridoxamine 5'-phosphate oxidase N-terminal" evidence="12">
    <location>
        <begin position="34"/>
        <end position="157"/>
    </location>
</feature>
<dbReference type="PANTHER" id="PTHR10851">
    <property type="entry name" value="PYRIDOXINE-5-PHOSPHATE OXIDASE"/>
    <property type="match status" value="1"/>
</dbReference>
<dbReference type="GO" id="GO:0008615">
    <property type="term" value="P:pyridoxine biosynthetic process"/>
    <property type="evidence" value="ECO:0007669"/>
    <property type="project" value="UniProtKB-UniRule"/>
</dbReference>
<keyword evidence="6 9" id="KW-0288">FMN</keyword>
<dbReference type="InterPro" id="IPR019740">
    <property type="entry name" value="Pyridox_Oxase_CS"/>
</dbReference>
<evidence type="ECO:0000256" key="6">
    <source>
        <dbReference type="ARBA" id="ARBA00022643"/>
    </source>
</evidence>
<evidence type="ECO:0000259" key="12">
    <source>
        <dbReference type="Pfam" id="PF01243"/>
    </source>
</evidence>
<dbReference type="FunFam" id="2.30.110.10:FF:000005">
    <property type="entry name" value="NAD(P)H-hydrate epimerase"/>
    <property type="match status" value="1"/>
</dbReference>
<feature type="domain" description="Pyridoxine 5'-phosphate oxidase dimerisation C-terminal" evidence="13">
    <location>
        <begin position="173"/>
        <end position="213"/>
    </location>
</feature>
<evidence type="ECO:0000256" key="1">
    <source>
        <dbReference type="ARBA" id="ARBA00004738"/>
    </source>
</evidence>
<dbReference type="Pfam" id="PF10590">
    <property type="entry name" value="PNP_phzG_C"/>
    <property type="match status" value="1"/>
</dbReference>
<feature type="binding site" evidence="9 10">
    <location>
        <begin position="192"/>
        <end position="194"/>
    </location>
    <ligand>
        <name>substrate</name>
    </ligand>
</feature>
<dbReference type="HAMAP" id="MF_01629">
    <property type="entry name" value="PdxH"/>
    <property type="match status" value="1"/>
</dbReference>
<feature type="binding site" evidence="9 10">
    <location>
        <position position="67"/>
    </location>
    <ligand>
        <name>substrate</name>
    </ligand>
</feature>
<feature type="binding site" evidence="9 11">
    <location>
        <begin position="141"/>
        <end position="142"/>
    </location>
    <ligand>
        <name>FMN</name>
        <dbReference type="ChEBI" id="CHEBI:58210"/>
    </ligand>
</feature>
<dbReference type="NCBIfam" id="NF004231">
    <property type="entry name" value="PRK05679.1"/>
    <property type="match status" value="1"/>
</dbReference>
<dbReference type="InterPro" id="IPR011576">
    <property type="entry name" value="Pyridox_Oxase_N"/>
</dbReference>
<feature type="binding site" evidence="10">
    <location>
        <begin position="9"/>
        <end position="12"/>
    </location>
    <ligand>
        <name>substrate</name>
    </ligand>
</feature>
<dbReference type="EMBL" id="RQJP01000001">
    <property type="protein sequence ID" value="RRB17595.1"/>
    <property type="molecule type" value="Genomic_DNA"/>
</dbReference>
<proteinExistence type="inferred from homology"/>
<evidence type="ECO:0000256" key="8">
    <source>
        <dbReference type="ARBA" id="ARBA00023096"/>
    </source>
</evidence>
<feature type="binding site" evidence="9 11">
    <location>
        <begin position="77"/>
        <end position="78"/>
    </location>
    <ligand>
        <name>FMN</name>
        <dbReference type="ChEBI" id="CHEBI:58210"/>
    </ligand>
</feature>
<comment type="caution">
    <text evidence="14">The sequence shown here is derived from an EMBL/GenBank/DDBJ whole genome shotgun (WGS) entry which is preliminary data.</text>
</comment>
<protein>
    <recommendedName>
        <fullName evidence="9">Pyridoxine/pyridoxamine 5'-phosphate oxidase</fullName>
        <ecNumber evidence="9">1.4.3.5</ecNumber>
    </recommendedName>
    <alternativeName>
        <fullName evidence="9">PNP/PMP oxidase</fullName>
        <shortName evidence="9">PNPOx</shortName>
    </alternativeName>
    <alternativeName>
        <fullName evidence="9">Pyridoxal 5'-phosphate synthase</fullName>
    </alternativeName>
</protein>
<dbReference type="InterPro" id="IPR000659">
    <property type="entry name" value="Pyridox_Oxase"/>
</dbReference>
<dbReference type="UniPathway" id="UPA01068">
    <property type="reaction ID" value="UER00304"/>
</dbReference>
<evidence type="ECO:0000256" key="4">
    <source>
        <dbReference type="ARBA" id="ARBA00011738"/>
    </source>
</evidence>
<comment type="similarity">
    <text evidence="3 9">Belongs to the pyridoxamine 5'-phosphate oxidase family.</text>
</comment>
<evidence type="ECO:0000256" key="5">
    <source>
        <dbReference type="ARBA" id="ARBA00022630"/>
    </source>
</evidence>
<dbReference type="InterPro" id="IPR012349">
    <property type="entry name" value="Split_barrel_FMN-bd"/>
</dbReference>
<accession>A0A3P1CWA1</accession>
<comment type="function">
    <text evidence="9">Catalyzes the oxidation of either pyridoxine 5'-phosphate (PNP) or pyridoxamine 5'-phosphate (PMP) into pyridoxal 5'-phosphate (PLP).</text>
</comment>
<keyword evidence="8 9" id="KW-0664">Pyridoxine biosynthesis</keyword>
<dbReference type="OrthoDB" id="9780392at2"/>
<evidence type="ECO:0000256" key="9">
    <source>
        <dbReference type="HAMAP-Rule" id="MF_01629"/>
    </source>
</evidence>
<dbReference type="NCBIfam" id="TIGR00558">
    <property type="entry name" value="pdxH"/>
    <property type="match status" value="1"/>
</dbReference>
<feature type="binding site" evidence="9 11">
    <location>
        <begin position="62"/>
        <end position="67"/>
    </location>
    <ligand>
        <name>FMN</name>
        <dbReference type="ChEBI" id="CHEBI:58210"/>
    </ligand>
</feature>
<evidence type="ECO:0000256" key="10">
    <source>
        <dbReference type="PIRSR" id="PIRSR000190-1"/>
    </source>
</evidence>
<gene>
    <name evidence="9 14" type="primary">pdxH</name>
    <name evidence="14" type="ORF">EHT87_04735</name>
</gene>
<evidence type="ECO:0000259" key="13">
    <source>
        <dbReference type="Pfam" id="PF10590"/>
    </source>
</evidence>
<organism evidence="14 15">
    <name type="scientific">Larkinella knui</name>
    <dbReference type="NCBI Taxonomy" id="2025310"/>
    <lineage>
        <taxon>Bacteria</taxon>
        <taxon>Pseudomonadati</taxon>
        <taxon>Bacteroidota</taxon>
        <taxon>Cytophagia</taxon>
        <taxon>Cytophagales</taxon>
        <taxon>Spirosomataceae</taxon>
        <taxon>Larkinella</taxon>
    </lineage>
</organism>
<comment type="cofactor">
    <cofactor evidence="9 11">
        <name>FMN</name>
        <dbReference type="ChEBI" id="CHEBI:58210"/>
    </cofactor>
    <text evidence="9 11">Binds 1 FMN per subunit.</text>
</comment>
<dbReference type="EC" id="1.4.3.5" evidence="9"/>
<feature type="binding site" evidence="9 11">
    <location>
        <position position="186"/>
    </location>
    <ligand>
        <name>FMN</name>
        <dbReference type="ChEBI" id="CHEBI:58210"/>
    </ligand>
</feature>
<dbReference type="Gene3D" id="2.30.110.10">
    <property type="entry name" value="Electron Transport, Fmn-binding Protein, Chain A"/>
    <property type="match status" value="1"/>
</dbReference>
<feature type="binding site" evidence="9 11">
    <location>
        <position position="83"/>
    </location>
    <ligand>
        <name>FMN</name>
        <dbReference type="ChEBI" id="CHEBI:58210"/>
    </ligand>
</feature>
<dbReference type="SUPFAM" id="SSF50475">
    <property type="entry name" value="FMN-binding split barrel"/>
    <property type="match status" value="1"/>
</dbReference>
<dbReference type="PROSITE" id="PS01064">
    <property type="entry name" value="PYRIDOX_OXIDASE"/>
    <property type="match status" value="1"/>
</dbReference>
<sequence>MLSSLAELRKEYTLNGLDPLDVSINPLAQFQRWFTEALSAGVPEPNAMHLATVGPEGRPSGRIVLLKGFDEKGFSFFTNYQSRKGVELASHPFASLTFFYPELERQIRIEGTIQKLSPAESDVYFQSRPRGSQIGAWVSHQSSTIESRDVLENRQRELEHQFENQPVPRPPHWGGFSLIPDHIEFWQGRPSRLHDRVLYRKEGENWVIERLAP</sequence>
<keyword evidence="15" id="KW-1185">Reference proteome</keyword>
<comment type="catalytic activity">
    <reaction evidence="9">
        <text>pyridoxine 5'-phosphate + O2 = pyridoxal 5'-phosphate + H2O2</text>
        <dbReference type="Rhea" id="RHEA:15149"/>
        <dbReference type="ChEBI" id="CHEBI:15379"/>
        <dbReference type="ChEBI" id="CHEBI:16240"/>
        <dbReference type="ChEBI" id="CHEBI:58589"/>
        <dbReference type="ChEBI" id="CHEBI:597326"/>
        <dbReference type="EC" id="1.4.3.5"/>
    </reaction>
</comment>
<evidence type="ECO:0000256" key="3">
    <source>
        <dbReference type="ARBA" id="ARBA00007301"/>
    </source>
</evidence>
<feature type="binding site" evidence="9 11">
    <location>
        <position position="196"/>
    </location>
    <ligand>
        <name>FMN</name>
        <dbReference type="ChEBI" id="CHEBI:58210"/>
    </ligand>
</feature>
<evidence type="ECO:0000256" key="11">
    <source>
        <dbReference type="PIRSR" id="PIRSR000190-2"/>
    </source>
</evidence>
<dbReference type="GO" id="GO:0010181">
    <property type="term" value="F:FMN binding"/>
    <property type="evidence" value="ECO:0007669"/>
    <property type="project" value="UniProtKB-UniRule"/>
</dbReference>
<reference evidence="14 15" key="1">
    <citation type="submission" date="2018-11" db="EMBL/GenBank/DDBJ databases">
        <authorList>
            <person name="Zhou Z."/>
            <person name="Wang G."/>
        </authorList>
    </citation>
    <scope>NUCLEOTIDE SEQUENCE [LARGE SCALE GENOMIC DNA]</scope>
    <source>
        <strain evidence="14 15">KCTC42998</strain>
    </source>
</reference>
<dbReference type="GO" id="GO:0004733">
    <property type="term" value="F:pyridoxamine phosphate oxidase activity"/>
    <property type="evidence" value="ECO:0007669"/>
    <property type="project" value="UniProtKB-UniRule"/>
</dbReference>
<dbReference type="PIRSF" id="PIRSF000190">
    <property type="entry name" value="Pyd_amn-ph_oxd"/>
    <property type="match status" value="1"/>
</dbReference>
<comment type="catalytic activity">
    <reaction evidence="9">
        <text>pyridoxamine 5'-phosphate + O2 + H2O = pyridoxal 5'-phosphate + H2O2 + NH4(+)</text>
        <dbReference type="Rhea" id="RHEA:15817"/>
        <dbReference type="ChEBI" id="CHEBI:15377"/>
        <dbReference type="ChEBI" id="CHEBI:15379"/>
        <dbReference type="ChEBI" id="CHEBI:16240"/>
        <dbReference type="ChEBI" id="CHEBI:28938"/>
        <dbReference type="ChEBI" id="CHEBI:58451"/>
        <dbReference type="ChEBI" id="CHEBI:597326"/>
        <dbReference type="EC" id="1.4.3.5"/>
    </reaction>
</comment>
<keyword evidence="7 9" id="KW-0560">Oxidoreductase</keyword>